<feature type="transmembrane region" description="Helical" evidence="1">
    <location>
        <begin position="70"/>
        <end position="94"/>
    </location>
</feature>
<proteinExistence type="predicted"/>
<evidence type="ECO:0000313" key="2">
    <source>
        <dbReference type="EMBL" id="MFC7292421.1"/>
    </source>
</evidence>
<dbReference type="RefSeq" id="WP_382167832.1">
    <property type="nucleotide sequence ID" value="NZ_JBHTBR010000005.1"/>
</dbReference>
<gene>
    <name evidence="2" type="ORF">ACFQS8_12395</name>
</gene>
<feature type="transmembrane region" description="Helical" evidence="1">
    <location>
        <begin position="29"/>
        <end position="50"/>
    </location>
</feature>
<accession>A0ABW2ING7</accession>
<keyword evidence="1" id="KW-0472">Membrane</keyword>
<evidence type="ECO:0000313" key="3">
    <source>
        <dbReference type="Proteomes" id="UP001596492"/>
    </source>
</evidence>
<keyword evidence="1" id="KW-0812">Transmembrane</keyword>
<dbReference type="Proteomes" id="UP001596492">
    <property type="component" value="Unassembled WGS sequence"/>
</dbReference>
<protein>
    <submittedName>
        <fullName evidence="2">Uncharacterized protein</fullName>
    </submittedName>
</protein>
<comment type="caution">
    <text evidence="2">The sequence shown here is derived from an EMBL/GenBank/DDBJ whole genome shotgun (WGS) entry which is preliminary data.</text>
</comment>
<reference evidence="3" key="1">
    <citation type="journal article" date="2019" name="Int. J. Syst. Evol. Microbiol.">
        <title>The Global Catalogue of Microorganisms (GCM) 10K type strain sequencing project: providing services to taxonomists for standard genome sequencing and annotation.</title>
        <authorList>
            <consortium name="The Broad Institute Genomics Platform"/>
            <consortium name="The Broad Institute Genome Sequencing Center for Infectious Disease"/>
            <person name="Wu L."/>
            <person name="Ma J."/>
        </authorList>
    </citation>
    <scope>NUCLEOTIDE SEQUENCE [LARGE SCALE GENOMIC DNA]</scope>
    <source>
        <strain evidence="3">CCUG 51308</strain>
    </source>
</reference>
<feature type="transmembrane region" description="Helical" evidence="1">
    <location>
        <begin position="185"/>
        <end position="205"/>
    </location>
</feature>
<organism evidence="2 3">
    <name type="scientific">Hirschia litorea</name>
    <dbReference type="NCBI Taxonomy" id="1199156"/>
    <lineage>
        <taxon>Bacteria</taxon>
        <taxon>Pseudomonadati</taxon>
        <taxon>Pseudomonadota</taxon>
        <taxon>Alphaproteobacteria</taxon>
        <taxon>Hyphomonadales</taxon>
        <taxon>Hyphomonadaceae</taxon>
        <taxon>Hirschia</taxon>
    </lineage>
</organism>
<feature type="transmembrane region" description="Helical" evidence="1">
    <location>
        <begin position="226"/>
        <end position="247"/>
    </location>
</feature>
<evidence type="ECO:0000256" key="1">
    <source>
        <dbReference type="SAM" id="Phobius"/>
    </source>
</evidence>
<keyword evidence="3" id="KW-1185">Reference proteome</keyword>
<dbReference type="EMBL" id="JBHTBR010000005">
    <property type="protein sequence ID" value="MFC7292421.1"/>
    <property type="molecule type" value="Genomic_DNA"/>
</dbReference>
<keyword evidence="1" id="KW-1133">Transmembrane helix</keyword>
<name>A0ABW2ING7_9PROT</name>
<feature type="transmembrane region" description="Helical" evidence="1">
    <location>
        <begin position="114"/>
        <end position="135"/>
    </location>
</feature>
<sequence length="696" mass="79568">MTTDAHQSVVEENVSNNVKKEYFLPPIQVFLSLLVVQVVGLYTFHSYHGFDTGVWSWVFPMWTWAPLSPFLWFSLIVLPLYLIVRTGVSILDVYLDGKTHVLISVLKFLLSKTVYLILFLAAVSLVIGFLVELFYKYFTAYQSVAEGGVGEWTDRLRVLALGHAVEVSNSKDIPLWKAIFHARNYMLGSWVTDIILTLGMTVFIFSPKSVLRESQFFLSKYIIYPLPLITTAIWLVMVISPLVWPYLVQNTVTLQTNRVMRETEIYQKQVVAEAEERHKRIVAEMEANQQRIVAEYETNQQKMLAEYEMNQQKMLAEFEARQQETAGQSEEIIDQVSGSGDTLEDTTNYNYMWHDAPIPDNAPPADLHILSILSEDDRGGTHPWLISRSSPTLKVSVINVQADDTLTIRAAPHHEIPWSGHFRYSALSYNAKNIDISGCWNLNFKEFIALSEWAKSVQEGQRSSGTWCFVQGTESYPYGWVNAHFLTLDSFEARIVDPIENIQVLLPETKPSRELDEWSRIDKWFLFDHVNRIDKASQRAEVLNRKADLYGHLSDGEQLELVALLFGGAGDASMKFLFDTIEMIKVHPDWNAEDITFELNKLHNEDKEALSNPLFKSMAPDPLFGLDYGVELPIVESLIRLQPSEDALKERVSMLFKTRDSCVETLNELRPTQRPSDPEHHCASEILSRKLALVSE</sequence>